<sequence length="109" mass="13952">MSIISDTIINYCAHCRLFFPFLYKYTHAFRRFHSTQTPRWIASIHRNTRVFFDRFNSSRRATWRRRRAATTTSWRVACLKPARHRRRRWLPRKRRRRRRRRGHRRRRRR</sequence>
<reference evidence="2" key="1">
    <citation type="submission" date="2015-04" db="UniProtKB">
        <authorList>
            <consortium name="EnsemblPlants"/>
        </authorList>
    </citation>
    <scope>IDENTIFICATION</scope>
</reference>
<accession>A0A0D9YR48</accession>
<dbReference type="EnsemblPlants" id="OGLUM02G13900.3">
    <property type="protein sequence ID" value="OGLUM02G13900.3"/>
    <property type="gene ID" value="OGLUM02G13900"/>
</dbReference>
<dbReference type="Proteomes" id="UP000026961">
    <property type="component" value="Chromosome 2"/>
</dbReference>
<reference evidence="2" key="2">
    <citation type="submission" date="2018-05" db="EMBL/GenBank/DDBJ databases">
        <title>OgluRS3 (Oryza glumaepatula Reference Sequence Version 3).</title>
        <authorList>
            <person name="Zhang J."/>
            <person name="Kudrna D."/>
            <person name="Lee S."/>
            <person name="Talag J."/>
            <person name="Welchert J."/>
            <person name="Wing R.A."/>
        </authorList>
    </citation>
    <scope>NUCLEOTIDE SEQUENCE [LARGE SCALE GENOMIC DNA]</scope>
</reference>
<protein>
    <submittedName>
        <fullName evidence="2">Uncharacterized protein</fullName>
    </submittedName>
</protein>
<dbReference type="HOGENOM" id="CLU_2188059_0_0_1"/>
<evidence type="ECO:0000313" key="3">
    <source>
        <dbReference type="Proteomes" id="UP000026961"/>
    </source>
</evidence>
<feature type="region of interest" description="Disordered" evidence="1">
    <location>
        <begin position="85"/>
        <end position="109"/>
    </location>
</feature>
<proteinExistence type="predicted"/>
<keyword evidence="3" id="KW-1185">Reference proteome</keyword>
<name>A0A0D9YR48_9ORYZ</name>
<dbReference type="Gramene" id="OGLUM02G13900.3">
    <property type="protein sequence ID" value="OGLUM02G13900.3"/>
    <property type="gene ID" value="OGLUM02G13900"/>
</dbReference>
<evidence type="ECO:0000256" key="1">
    <source>
        <dbReference type="SAM" id="MobiDB-lite"/>
    </source>
</evidence>
<dbReference type="AlphaFoldDB" id="A0A0D9YR48"/>
<evidence type="ECO:0000313" key="2">
    <source>
        <dbReference type="EnsemblPlants" id="OGLUM02G13900.3"/>
    </source>
</evidence>
<organism evidence="2">
    <name type="scientific">Oryza glumipatula</name>
    <dbReference type="NCBI Taxonomy" id="40148"/>
    <lineage>
        <taxon>Eukaryota</taxon>
        <taxon>Viridiplantae</taxon>
        <taxon>Streptophyta</taxon>
        <taxon>Embryophyta</taxon>
        <taxon>Tracheophyta</taxon>
        <taxon>Spermatophyta</taxon>
        <taxon>Magnoliopsida</taxon>
        <taxon>Liliopsida</taxon>
        <taxon>Poales</taxon>
        <taxon>Poaceae</taxon>
        <taxon>BOP clade</taxon>
        <taxon>Oryzoideae</taxon>
        <taxon>Oryzeae</taxon>
        <taxon>Oryzinae</taxon>
        <taxon>Oryza</taxon>
    </lineage>
</organism>